<gene>
    <name evidence="2" type="ORF">M514_26165</name>
</gene>
<feature type="region of interest" description="Disordered" evidence="1">
    <location>
        <begin position="189"/>
        <end position="210"/>
    </location>
</feature>
<name>A0A085MWQ0_9BILA</name>
<dbReference type="AlphaFoldDB" id="A0A085MWQ0"/>
<reference evidence="2" key="1">
    <citation type="journal article" date="2014" name="Nat. Genet.">
        <title>Genome and transcriptome of the porcine whipworm Trichuris suis.</title>
        <authorList>
            <person name="Jex A.R."/>
            <person name="Nejsum P."/>
            <person name="Schwarz E.M."/>
            <person name="Hu L."/>
            <person name="Young N.D."/>
            <person name="Hall R.S."/>
            <person name="Korhonen P.K."/>
            <person name="Liao S."/>
            <person name="Thamsborg S."/>
            <person name="Xia J."/>
            <person name="Xu P."/>
            <person name="Wang S."/>
            <person name="Scheerlinck J.P."/>
            <person name="Hofmann A."/>
            <person name="Sternberg P.W."/>
            <person name="Wang J."/>
            <person name="Gasser R.B."/>
        </authorList>
    </citation>
    <scope>NUCLEOTIDE SEQUENCE [LARGE SCALE GENOMIC DNA]</scope>
    <source>
        <strain evidence="2">DCEP-RM93F</strain>
    </source>
</reference>
<evidence type="ECO:0000313" key="2">
    <source>
        <dbReference type="EMBL" id="KFD61646.1"/>
    </source>
</evidence>
<sequence>METLTYHRAGVENNHMRTKLSEKSSSTFPRAKPKQSKDTNSCFHIFTHSDAQMATFANSDYYSRFIMCSNNYEKRIALIHSDQTNMSSFDENQSDKDLEQKCRRACEDASECLHLMAHEPSLGLYRVQEHARKSTRQTDKALEMINNAVYDTHTAFVSAGGTFKRAFENMRTSVHLKLRLEGHVVKQQQIPDGCRQQREEQKSGSLSPLQSFDECDTMLSESLDSVGTFSTVLSD</sequence>
<dbReference type="Pfam" id="PF10167">
    <property type="entry name" value="BORCS8"/>
    <property type="match status" value="1"/>
</dbReference>
<organism evidence="2">
    <name type="scientific">Trichuris suis</name>
    <name type="common">pig whipworm</name>
    <dbReference type="NCBI Taxonomy" id="68888"/>
    <lineage>
        <taxon>Eukaryota</taxon>
        <taxon>Metazoa</taxon>
        <taxon>Ecdysozoa</taxon>
        <taxon>Nematoda</taxon>
        <taxon>Enoplea</taxon>
        <taxon>Dorylaimia</taxon>
        <taxon>Trichinellida</taxon>
        <taxon>Trichuridae</taxon>
        <taxon>Trichuris</taxon>
    </lineage>
</organism>
<proteinExistence type="predicted"/>
<accession>A0A085MWQ0</accession>
<dbReference type="EMBL" id="KL367616">
    <property type="protein sequence ID" value="KFD61646.1"/>
    <property type="molecule type" value="Genomic_DNA"/>
</dbReference>
<protein>
    <submittedName>
        <fullName evidence="2">Uncharacterized protein</fullName>
    </submittedName>
</protein>
<dbReference type="Proteomes" id="UP000030758">
    <property type="component" value="Unassembled WGS sequence"/>
</dbReference>
<evidence type="ECO:0000256" key="1">
    <source>
        <dbReference type="SAM" id="MobiDB-lite"/>
    </source>
</evidence>
<feature type="region of interest" description="Disordered" evidence="1">
    <location>
        <begin position="9"/>
        <end position="38"/>
    </location>
</feature>
<dbReference type="InterPro" id="IPR019320">
    <property type="entry name" value="BORCS8"/>
</dbReference>